<evidence type="ECO:0000313" key="1">
    <source>
        <dbReference type="EMBL" id="CAD8075414.1"/>
    </source>
</evidence>
<dbReference type="EMBL" id="CAJJDN010000033">
    <property type="protein sequence ID" value="CAD8075414.1"/>
    <property type="molecule type" value="Genomic_DNA"/>
</dbReference>
<accession>A0A8S1MK20</accession>
<dbReference type="EMBL" id="CAJJDN010000033">
    <property type="protein sequence ID" value="CAD8075418.1"/>
    <property type="molecule type" value="Genomic_DNA"/>
</dbReference>
<dbReference type="AlphaFoldDB" id="A0A8S1MK20"/>
<keyword evidence="3" id="KW-1185">Reference proteome</keyword>
<reference evidence="1" key="1">
    <citation type="submission" date="2021-01" db="EMBL/GenBank/DDBJ databases">
        <authorList>
            <consortium name="Genoscope - CEA"/>
            <person name="William W."/>
        </authorList>
    </citation>
    <scope>NUCLEOTIDE SEQUENCE</scope>
</reference>
<sequence>MRYSEKIECQLHKDNLRLDKQNIEIAKNKVQFRNIIERVQI</sequence>
<dbReference type="Proteomes" id="UP000692954">
    <property type="component" value="Unassembled WGS sequence"/>
</dbReference>
<gene>
    <name evidence="1" type="ORF">PSON_ATCC_30995.1.T0330218</name>
    <name evidence="2" type="ORF">PSON_ATCC_30995.1.T0330220</name>
</gene>
<organism evidence="1 3">
    <name type="scientific">Paramecium sonneborni</name>
    <dbReference type="NCBI Taxonomy" id="65129"/>
    <lineage>
        <taxon>Eukaryota</taxon>
        <taxon>Sar</taxon>
        <taxon>Alveolata</taxon>
        <taxon>Ciliophora</taxon>
        <taxon>Intramacronucleata</taxon>
        <taxon>Oligohymenophorea</taxon>
        <taxon>Peniculida</taxon>
        <taxon>Parameciidae</taxon>
        <taxon>Paramecium</taxon>
    </lineage>
</organism>
<evidence type="ECO:0000313" key="2">
    <source>
        <dbReference type="EMBL" id="CAD8075418.1"/>
    </source>
</evidence>
<protein>
    <submittedName>
        <fullName evidence="1">Uncharacterized protein</fullName>
    </submittedName>
</protein>
<evidence type="ECO:0000313" key="3">
    <source>
        <dbReference type="Proteomes" id="UP000692954"/>
    </source>
</evidence>
<proteinExistence type="predicted"/>
<name>A0A8S1MK20_9CILI</name>
<comment type="caution">
    <text evidence="1">The sequence shown here is derived from an EMBL/GenBank/DDBJ whole genome shotgun (WGS) entry which is preliminary data.</text>
</comment>